<feature type="chain" id="PRO_5009325157" description="GH18 domain-containing protein" evidence="2">
    <location>
        <begin position="19"/>
        <end position="369"/>
    </location>
</feature>
<keyword evidence="1 2" id="KW-0732">Signal</keyword>
<evidence type="ECO:0000259" key="3">
    <source>
        <dbReference type="PROSITE" id="PS51910"/>
    </source>
</evidence>
<evidence type="ECO:0000256" key="1">
    <source>
        <dbReference type="ARBA" id="ARBA00022729"/>
    </source>
</evidence>
<dbReference type="InterPro" id="IPR001223">
    <property type="entry name" value="Glyco_hydro18_cat"/>
</dbReference>
<proteinExistence type="predicted"/>
<dbReference type="PROSITE" id="PS51910">
    <property type="entry name" value="GH18_2"/>
    <property type="match status" value="1"/>
</dbReference>
<dbReference type="PANTHER" id="PTHR11177">
    <property type="entry name" value="CHITINASE"/>
    <property type="match status" value="1"/>
</dbReference>
<keyword evidence="5" id="KW-1185">Reference proteome</keyword>
<dbReference type="GO" id="GO:0005576">
    <property type="term" value="C:extracellular region"/>
    <property type="evidence" value="ECO:0007669"/>
    <property type="project" value="TreeGrafter"/>
</dbReference>
<evidence type="ECO:0000256" key="2">
    <source>
        <dbReference type="SAM" id="SignalP"/>
    </source>
</evidence>
<dbReference type="STRING" id="35570.A0A1I8NLR7"/>
<dbReference type="InterPro" id="IPR050314">
    <property type="entry name" value="Glycosyl_Hydrlase_18"/>
</dbReference>
<dbReference type="Pfam" id="PF00704">
    <property type="entry name" value="Glyco_hydro_18"/>
    <property type="match status" value="1"/>
</dbReference>
<dbReference type="AlphaFoldDB" id="A0A1I8NLR7"/>
<dbReference type="SUPFAM" id="SSF51445">
    <property type="entry name" value="(Trans)glycosidases"/>
    <property type="match status" value="1"/>
</dbReference>
<accession>A0A1I8NLR7</accession>
<dbReference type="GO" id="GO:0006032">
    <property type="term" value="P:chitin catabolic process"/>
    <property type="evidence" value="ECO:0007669"/>
    <property type="project" value="TreeGrafter"/>
</dbReference>
<dbReference type="EnsemblMetazoa" id="SCAU000122-RA">
    <property type="protein sequence ID" value="SCAU000122-PA"/>
    <property type="gene ID" value="SCAU000122"/>
</dbReference>
<feature type="domain" description="GH18" evidence="3">
    <location>
        <begin position="24"/>
        <end position="364"/>
    </location>
</feature>
<dbReference type="GO" id="GO:0008061">
    <property type="term" value="F:chitin binding"/>
    <property type="evidence" value="ECO:0007669"/>
    <property type="project" value="InterPro"/>
</dbReference>
<dbReference type="GO" id="GO:0004568">
    <property type="term" value="F:chitinase activity"/>
    <property type="evidence" value="ECO:0007669"/>
    <property type="project" value="TreeGrafter"/>
</dbReference>
<gene>
    <name evidence="4" type="primary">106083214</name>
</gene>
<dbReference type="VEuPathDB" id="VectorBase:SCAU000122"/>
<organism evidence="4 5">
    <name type="scientific">Stomoxys calcitrans</name>
    <name type="common">Stable fly</name>
    <name type="synonym">Conops calcitrans</name>
    <dbReference type="NCBI Taxonomy" id="35570"/>
    <lineage>
        <taxon>Eukaryota</taxon>
        <taxon>Metazoa</taxon>
        <taxon>Ecdysozoa</taxon>
        <taxon>Arthropoda</taxon>
        <taxon>Hexapoda</taxon>
        <taxon>Insecta</taxon>
        <taxon>Pterygota</taxon>
        <taxon>Neoptera</taxon>
        <taxon>Endopterygota</taxon>
        <taxon>Diptera</taxon>
        <taxon>Brachycera</taxon>
        <taxon>Muscomorpha</taxon>
        <taxon>Muscoidea</taxon>
        <taxon>Muscidae</taxon>
        <taxon>Stomoxys</taxon>
    </lineage>
</organism>
<dbReference type="GO" id="GO:0005975">
    <property type="term" value="P:carbohydrate metabolic process"/>
    <property type="evidence" value="ECO:0007669"/>
    <property type="project" value="InterPro"/>
</dbReference>
<protein>
    <recommendedName>
        <fullName evidence="3">GH18 domain-containing protein</fullName>
    </recommendedName>
</protein>
<reference evidence="4" key="1">
    <citation type="submission" date="2020-05" db="UniProtKB">
        <authorList>
            <consortium name="EnsemblMetazoa"/>
        </authorList>
    </citation>
    <scope>IDENTIFICATION</scope>
    <source>
        <strain evidence="4">USDA</strain>
    </source>
</reference>
<sequence>MQNFNYLLTLAIFAFVGAADEANKIINCYFGSWAVVQESSQFKLESLNANFCTHLSCVNFDVASNGSLDALNNPNDANIVASKRAMTLKRKSSYLKSIIAVVGGPKTNFINIAVDEIKREIFIFSVLTLLIEYGFDGVDLFWPNVGRYDGDAYLLNTLLSNLGNAVKAFNFSLSISLKGELKDMQQWSKITDLWKEVDYVNVMAFNYTDTFYHAPFHKDKENSVQETMKYLLQNKSAPASKLLLGVAFFSNGYIVKKKERSSGKNVVKLYQSAPYRQISYNGLCSLLEETEFWYQKHLEATYIKYGGIFESFESPMTLAVKTDYVYELGLGGIAVWLLEHDDFVGGCGQSYPLMRLIHERMSCELDYDG</sequence>
<dbReference type="Proteomes" id="UP000095300">
    <property type="component" value="Unassembled WGS sequence"/>
</dbReference>
<feature type="signal peptide" evidence="2">
    <location>
        <begin position="1"/>
        <end position="18"/>
    </location>
</feature>
<name>A0A1I8NLR7_STOCA</name>
<dbReference type="InterPro" id="IPR017853">
    <property type="entry name" value="GH"/>
</dbReference>
<dbReference type="InterPro" id="IPR029070">
    <property type="entry name" value="Chitinase_insertion_sf"/>
</dbReference>
<evidence type="ECO:0000313" key="4">
    <source>
        <dbReference type="EnsemblMetazoa" id="SCAU000122-PA"/>
    </source>
</evidence>
<dbReference type="Gene3D" id="3.10.50.10">
    <property type="match status" value="1"/>
</dbReference>
<dbReference type="PANTHER" id="PTHR11177:SF360">
    <property type="entry name" value="CHITINASE 4-RELATED"/>
    <property type="match status" value="1"/>
</dbReference>
<evidence type="ECO:0000313" key="5">
    <source>
        <dbReference type="Proteomes" id="UP000095300"/>
    </source>
</evidence>
<dbReference type="SMART" id="SM00636">
    <property type="entry name" value="Glyco_18"/>
    <property type="match status" value="1"/>
</dbReference>
<dbReference type="Gene3D" id="3.20.20.80">
    <property type="entry name" value="Glycosidases"/>
    <property type="match status" value="1"/>
</dbReference>
<dbReference type="InterPro" id="IPR011583">
    <property type="entry name" value="Chitinase_II/V-like_cat"/>
</dbReference>